<dbReference type="PaxDb" id="3055-EDP00569"/>
<dbReference type="OrthoDB" id="534529at2759"/>
<evidence type="ECO:0000313" key="1">
    <source>
        <dbReference type="EMBL" id="PNW75457.1"/>
    </source>
</evidence>
<evidence type="ECO:0000313" key="2">
    <source>
        <dbReference type="Proteomes" id="UP000006906"/>
    </source>
</evidence>
<dbReference type="InParanoid" id="A0A2K3D4K1"/>
<sequence>MHPLRQQYRVSEGLARPGEVRSAMPSQLHQRRVHLGPCAAAHPGAGSNFALETMSEDGQGWVWDELGQKLVGLKHSTPRATCKTTSLLSYRGDLSSGEKALRVERLNLDLGWEATARGAEDRTFTGLAKVKFGGSEDGQDTVDVQVAVDPHCLSALPEEREKLVKDVVYAVESLDTAIMEQLNDFLWSMERHNVLNGSSDVSFSSNAEAEAASAAVAAAAAAEISPGSNGNLGSGVKAGRRQ</sequence>
<accession>A0A2K3D4K1</accession>
<proteinExistence type="predicted"/>
<name>A0A2K3D4K1_CHLRE</name>
<dbReference type="Proteomes" id="UP000006906">
    <property type="component" value="Chromosome 12"/>
</dbReference>
<protein>
    <submittedName>
        <fullName evidence="1">Uncharacterized protein</fullName>
    </submittedName>
</protein>
<organism evidence="1 2">
    <name type="scientific">Chlamydomonas reinhardtii</name>
    <name type="common">Chlamydomonas smithii</name>
    <dbReference type="NCBI Taxonomy" id="3055"/>
    <lineage>
        <taxon>Eukaryota</taxon>
        <taxon>Viridiplantae</taxon>
        <taxon>Chlorophyta</taxon>
        <taxon>core chlorophytes</taxon>
        <taxon>Chlorophyceae</taxon>
        <taxon>CS clade</taxon>
        <taxon>Chlamydomonadales</taxon>
        <taxon>Chlamydomonadaceae</taxon>
        <taxon>Chlamydomonas</taxon>
    </lineage>
</organism>
<dbReference type="RefSeq" id="XP_001696877.2">
    <property type="nucleotide sequence ID" value="XM_001696825.2"/>
</dbReference>
<dbReference type="GeneID" id="5722468"/>
<dbReference type="AlphaFoldDB" id="A0A2K3D4K1"/>
<dbReference type="Gramene" id="PNW75457">
    <property type="protein sequence ID" value="PNW75457"/>
    <property type="gene ID" value="CHLRE_12g527200v5"/>
</dbReference>
<keyword evidence="2" id="KW-1185">Reference proteome</keyword>
<reference evidence="1 2" key="1">
    <citation type="journal article" date="2007" name="Science">
        <title>The Chlamydomonas genome reveals the evolution of key animal and plant functions.</title>
        <authorList>
            <person name="Merchant S.S."/>
            <person name="Prochnik S.E."/>
            <person name="Vallon O."/>
            <person name="Harris E.H."/>
            <person name="Karpowicz S.J."/>
            <person name="Witman G.B."/>
            <person name="Terry A."/>
            <person name="Salamov A."/>
            <person name="Fritz-Laylin L.K."/>
            <person name="Marechal-Drouard L."/>
            <person name="Marshall W.F."/>
            <person name="Qu L.H."/>
            <person name="Nelson D.R."/>
            <person name="Sanderfoot A.A."/>
            <person name="Spalding M.H."/>
            <person name="Kapitonov V.V."/>
            <person name="Ren Q."/>
            <person name="Ferris P."/>
            <person name="Lindquist E."/>
            <person name="Shapiro H."/>
            <person name="Lucas S.M."/>
            <person name="Grimwood J."/>
            <person name="Schmutz J."/>
            <person name="Cardol P."/>
            <person name="Cerutti H."/>
            <person name="Chanfreau G."/>
            <person name="Chen C.L."/>
            <person name="Cognat V."/>
            <person name="Croft M.T."/>
            <person name="Dent R."/>
            <person name="Dutcher S."/>
            <person name="Fernandez E."/>
            <person name="Fukuzawa H."/>
            <person name="Gonzalez-Ballester D."/>
            <person name="Gonzalez-Halphen D."/>
            <person name="Hallmann A."/>
            <person name="Hanikenne M."/>
            <person name="Hippler M."/>
            <person name="Inwood W."/>
            <person name="Jabbari K."/>
            <person name="Kalanon M."/>
            <person name="Kuras R."/>
            <person name="Lefebvre P.A."/>
            <person name="Lemaire S.D."/>
            <person name="Lobanov A.V."/>
            <person name="Lohr M."/>
            <person name="Manuell A."/>
            <person name="Meier I."/>
            <person name="Mets L."/>
            <person name="Mittag M."/>
            <person name="Mittelmeier T."/>
            <person name="Moroney J.V."/>
            <person name="Moseley J."/>
            <person name="Napoli C."/>
            <person name="Nedelcu A.M."/>
            <person name="Niyogi K."/>
            <person name="Novoselov S.V."/>
            <person name="Paulsen I.T."/>
            <person name="Pazour G."/>
            <person name="Purton S."/>
            <person name="Ral J.P."/>
            <person name="Riano-Pachon D.M."/>
            <person name="Riekhof W."/>
            <person name="Rymarquis L."/>
            <person name="Schroda M."/>
            <person name="Stern D."/>
            <person name="Umen J."/>
            <person name="Willows R."/>
            <person name="Wilson N."/>
            <person name="Zimmer S.L."/>
            <person name="Allmer J."/>
            <person name="Balk J."/>
            <person name="Bisova K."/>
            <person name="Chen C.J."/>
            <person name="Elias M."/>
            <person name="Gendler K."/>
            <person name="Hauser C."/>
            <person name="Lamb M.R."/>
            <person name="Ledford H."/>
            <person name="Long J.C."/>
            <person name="Minagawa J."/>
            <person name="Page M.D."/>
            <person name="Pan J."/>
            <person name="Pootakham W."/>
            <person name="Roje S."/>
            <person name="Rose A."/>
            <person name="Stahlberg E."/>
            <person name="Terauchi A.M."/>
            <person name="Yang P."/>
            <person name="Ball S."/>
            <person name="Bowler C."/>
            <person name="Dieckmann C.L."/>
            <person name="Gladyshev V.N."/>
            <person name="Green P."/>
            <person name="Jorgensen R."/>
            <person name="Mayfield S."/>
            <person name="Mueller-Roeber B."/>
            <person name="Rajamani S."/>
            <person name="Sayre R.T."/>
            <person name="Brokstein P."/>
            <person name="Dubchak I."/>
            <person name="Goodstein D."/>
            <person name="Hornick L."/>
            <person name="Huang Y.W."/>
            <person name="Jhaveri J."/>
            <person name="Luo Y."/>
            <person name="Martinez D."/>
            <person name="Ngau W.C."/>
            <person name="Otillar B."/>
            <person name="Poliakov A."/>
            <person name="Porter A."/>
            <person name="Szajkowski L."/>
            <person name="Werner G."/>
            <person name="Zhou K."/>
            <person name="Grigoriev I.V."/>
            <person name="Rokhsar D.S."/>
            <person name="Grossman A.R."/>
        </authorList>
    </citation>
    <scope>NUCLEOTIDE SEQUENCE [LARGE SCALE GENOMIC DNA]</scope>
    <source>
        <strain evidence="2">CC-503</strain>
    </source>
</reference>
<gene>
    <name evidence="1" type="ORF">CHLRE_12g527200v5</name>
</gene>
<dbReference type="ExpressionAtlas" id="A0A2K3D4K1">
    <property type="expression patterns" value="baseline and differential"/>
</dbReference>
<dbReference type="KEGG" id="cre:CHLRE_12g527200v5"/>
<dbReference type="EMBL" id="CM008973">
    <property type="protein sequence ID" value="PNW75457.1"/>
    <property type="molecule type" value="Genomic_DNA"/>
</dbReference>